<dbReference type="Proteomes" id="UP001152622">
    <property type="component" value="Chromosome 7"/>
</dbReference>
<evidence type="ECO:0000256" key="1">
    <source>
        <dbReference type="ARBA" id="ARBA00004141"/>
    </source>
</evidence>
<keyword evidence="4 7" id="KW-0914">Notch signaling pathway</keyword>
<dbReference type="GO" id="GO:0070765">
    <property type="term" value="C:gamma-secretase complex"/>
    <property type="evidence" value="ECO:0007669"/>
    <property type="project" value="UniProtKB-UniRule"/>
</dbReference>
<feature type="transmembrane region" description="Helical" evidence="7">
    <location>
        <begin position="32"/>
        <end position="55"/>
    </location>
</feature>
<reference evidence="8" key="1">
    <citation type="journal article" date="2023" name="Science">
        <title>Genome structures resolve the early diversification of teleost fishes.</title>
        <authorList>
            <person name="Parey E."/>
            <person name="Louis A."/>
            <person name="Montfort J."/>
            <person name="Bouchez O."/>
            <person name="Roques C."/>
            <person name="Iampietro C."/>
            <person name="Lluch J."/>
            <person name="Castinel A."/>
            <person name="Donnadieu C."/>
            <person name="Desvignes T."/>
            <person name="Floi Bucao C."/>
            <person name="Jouanno E."/>
            <person name="Wen M."/>
            <person name="Mejri S."/>
            <person name="Dirks R."/>
            <person name="Jansen H."/>
            <person name="Henkel C."/>
            <person name="Chen W.J."/>
            <person name="Zahm M."/>
            <person name="Cabau C."/>
            <person name="Klopp C."/>
            <person name="Thompson A.W."/>
            <person name="Robinson-Rechavi M."/>
            <person name="Braasch I."/>
            <person name="Lecointre G."/>
            <person name="Bobe J."/>
            <person name="Postlethwait J.H."/>
            <person name="Berthelot C."/>
            <person name="Roest Crollius H."/>
            <person name="Guiguen Y."/>
        </authorList>
    </citation>
    <scope>NUCLEOTIDE SEQUENCE</scope>
    <source>
        <strain evidence="8">WJC10195</strain>
    </source>
</reference>
<evidence type="ECO:0000256" key="5">
    <source>
        <dbReference type="ARBA" id="ARBA00022989"/>
    </source>
</evidence>
<evidence type="ECO:0000256" key="6">
    <source>
        <dbReference type="ARBA" id="ARBA00023136"/>
    </source>
</evidence>
<proteinExistence type="inferred from homology"/>
<name>A0A9Q1FBT0_SYNKA</name>
<feature type="transmembrane region" description="Helical" evidence="7">
    <location>
        <begin position="6"/>
        <end position="25"/>
    </location>
</feature>
<evidence type="ECO:0000313" key="9">
    <source>
        <dbReference type="Proteomes" id="UP001152622"/>
    </source>
</evidence>
<comment type="similarity">
    <text evidence="2 7">Belongs to the APH-1 family.</text>
</comment>
<evidence type="ECO:0000256" key="2">
    <source>
        <dbReference type="ARBA" id="ARBA00005577"/>
    </source>
</evidence>
<comment type="caution">
    <text evidence="8">The sequence shown here is derived from an EMBL/GenBank/DDBJ whole genome shotgun (WGS) entry which is preliminary data.</text>
</comment>
<evidence type="ECO:0000313" key="8">
    <source>
        <dbReference type="EMBL" id="KAJ8354831.1"/>
    </source>
</evidence>
<sequence>MGLVMFFGCSFITFGPAFALFIFTVTDSPVRVIILVVGASLWLVSLLLSSLLWYALVSLCNGSNPNLQLHLLATGAAVAVLIQETFRAASYKLLRFFSQKKTHAGLASFVGKGGPPLSLQQKAFVSGLAFGLMSSYFSFANILSLSLGPGIVGIHGESSHFFITSALQSMMQFFLQICWSVQLFSACERASWARGGAVVLTHLLSCGLSFLNPRYYASLLLQSVLVVAVVIWAWVEAGGRGCPGWLGVGDQPLTKVETVQYSALRSPVEQ</sequence>
<organism evidence="8 9">
    <name type="scientific">Synaphobranchus kaupii</name>
    <name type="common">Kaup's arrowtooth eel</name>
    <dbReference type="NCBI Taxonomy" id="118154"/>
    <lineage>
        <taxon>Eukaryota</taxon>
        <taxon>Metazoa</taxon>
        <taxon>Chordata</taxon>
        <taxon>Craniata</taxon>
        <taxon>Vertebrata</taxon>
        <taxon>Euteleostomi</taxon>
        <taxon>Actinopterygii</taxon>
        <taxon>Neopterygii</taxon>
        <taxon>Teleostei</taxon>
        <taxon>Anguilliformes</taxon>
        <taxon>Synaphobranchidae</taxon>
        <taxon>Synaphobranchus</taxon>
    </lineage>
</organism>
<comment type="function">
    <text evidence="7">Potential subunit of the gamma-secretase complex, an endoprotease complex that catalyzes the intramembrane cleavage of integral proteins such as Notch receptors.</text>
</comment>
<keyword evidence="3 7" id="KW-0812">Transmembrane</keyword>
<dbReference type="GO" id="GO:0016485">
    <property type="term" value="P:protein processing"/>
    <property type="evidence" value="ECO:0007669"/>
    <property type="project" value="UniProtKB-UniRule"/>
</dbReference>
<feature type="transmembrane region" description="Helical" evidence="7">
    <location>
        <begin position="123"/>
        <end position="147"/>
    </location>
</feature>
<dbReference type="AlphaFoldDB" id="A0A9Q1FBT0"/>
<dbReference type="GO" id="GO:0007219">
    <property type="term" value="P:Notch signaling pathway"/>
    <property type="evidence" value="ECO:0007669"/>
    <property type="project" value="UniProtKB-UniRule"/>
</dbReference>
<feature type="transmembrane region" description="Helical" evidence="7">
    <location>
        <begin position="191"/>
        <end position="210"/>
    </location>
</feature>
<gene>
    <name evidence="8" type="ORF">SKAU_G00223980</name>
</gene>
<keyword evidence="5 7" id="KW-1133">Transmembrane helix</keyword>
<dbReference type="PANTHER" id="PTHR12889">
    <property type="entry name" value="GAMMA-SECRETASE SUBUNIT APH-1"/>
    <property type="match status" value="1"/>
</dbReference>
<protein>
    <recommendedName>
        <fullName evidence="7">Gamma-secretase subunit APH-1</fullName>
        <shortName evidence="7">APH-1</shortName>
    </recommendedName>
</protein>
<keyword evidence="9" id="KW-1185">Reference proteome</keyword>
<comment type="subcellular location">
    <subcellularLocation>
        <location evidence="1 7">Membrane</location>
        <topology evidence="1 7">Multi-pass membrane protein</topology>
    </subcellularLocation>
</comment>
<dbReference type="InterPro" id="IPR009294">
    <property type="entry name" value="Aph-1"/>
</dbReference>
<keyword evidence="6 7" id="KW-0472">Membrane</keyword>
<dbReference type="Pfam" id="PF06105">
    <property type="entry name" value="Aph-1"/>
    <property type="match status" value="1"/>
</dbReference>
<evidence type="ECO:0000256" key="4">
    <source>
        <dbReference type="ARBA" id="ARBA00022976"/>
    </source>
</evidence>
<feature type="transmembrane region" description="Helical" evidence="7">
    <location>
        <begin position="159"/>
        <end position="179"/>
    </location>
</feature>
<evidence type="ECO:0000256" key="7">
    <source>
        <dbReference type="RuleBase" id="RU369072"/>
    </source>
</evidence>
<dbReference type="EMBL" id="JAINUF010000007">
    <property type="protein sequence ID" value="KAJ8354831.1"/>
    <property type="molecule type" value="Genomic_DNA"/>
</dbReference>
<dbReference type="OrthoDB" id="8901178at2759"/>
<feature type="transmembrane region" description="Helical" evidence="7">
    <location>
        <begin position="67"/>
        <end position="86"/>
    </location>
</feature>
<feature type="transmembrane region" description="Helical" evidence="7">
    <location>
        <begin position="216"/>
        <end position="235"/>
    </location>
</feature>
<evidence type="ECO:0000256" key="3">
    <source>
        <dbReference type="ARBA" id="ARBA00022692"/>
    </source>
</evidence>
<accession>A0A9Q1FBT0</accession>
<comment type="subunit">
    <text evidence="7">Component of the gamma-secretase complex.</text>
</comment>